<evidence type="ECO:0000313" key="2">
    <source>
        <dbReference type="Proteomes" id="UP000188637"/>
    </source>
</evidence>
<reference evidence="1" key="1">
    <citation type="submission" date="2016-08" db="EMBL/GenBank/DDBJ databases">
        <authorList>
            <person name="Ngugi D.K."/>
            <person name="Miyake S."/>
            <person name="Stingl U."/>
        </authorList>
    </citation>
    <scope>NUCLEOTIDE SEQUENCE</scope>
    <source>
        <strain evidence="1">SCG-D08WGA-EpuloA1</strain>
    </source>
</reference>
<protein>
    <submittedName>
        <fullName evidence="1">Alpha/beta hydrolase</fullName>
    </submittedName>
</protein>
<keyword evidence="2" id="KW-1185">Reference proteome</keyword>
<sequence length="301" mass="35119">MYMQKYYPGFEKNFIEVEENIKIHTVTGGQGKEAILFLHGHPENYLIWRFIVPYLKNDYNIVMTDLRGYGESSKPKGEPDHSNYSKRVMGNDQLQVMHKLGFDKFHIISHDRGSRVAHRLILDNPENILTCTFMDILPTDDMYDQTTKEFANKYWHWFFYIQPGDFPEVLLAKDPKKFIEFNLTKKIGPTARANFSQDILDEYTRHFADPKTIHGICEDYKASASIDRIHNDFDRNKKIDIPILALWGENGIVGNLWDVKAGWEKTCINVTGYAVENCGHFVPEEQPEIVLKYVKKFLNDN</sequence>
<organism evidence="1 2">
    <name type="scientific">Candidatus Epulonipiscium fishelsonii</name>
    <dbReference type="NCBI Taxonomy" id="77094"/>
    <lineage>
        <taxon>Bacteria</taxon>
        <taxon>Bacillati</taxon>
        <taxon>Bacillota</taxon>
        <taxon>Clostridia</taxon>
        <taxon>Lachnospirales</taxon>
        <taxon>Lachnospiraceae</taxon>
        <taxon>Candidatus Epulonipiscium</taxon>
    </lineage>
</organism>
<proteinExistence type="predicted"/>
<comment type="caution">
    <text evidence="1">The sequence shown here is derived from an EMBL/GenBank/DDBJ whole genome shotgun (WGS) entry which is preliminary data.</text>
</comment>
<evidence type="ECO:0000313" key="1">
    <source>
        <dbReference type="EMBL" id="ONI46249.1"/>
    </source>
</evidence>
<gene>
    <name evidence="1" type="ORF">AN640_03670</name>
</gene>
<keyword evidence="1" id="KW-0378">Hydrolase</keyword>
<accession>A0ACC8XJ56</accession>
<dbReference type="EMBL" id="LJHD01000029">
    <property type="protein sequence ID" value="ONI46249.1"/>
    <property type="molecule type" value="Genomic_DNA"/>
</dbReference>
<name>A0ACC8XJ56_9FIRM</name>
<dbReference type="Proteomes" id="UP000188637">
    <property type="component" value="Unassembled WGS sequence"/>
</dbReference>